<evidence type="ECO:0000313" key="2">
    <source>
        <dbReference type="Proteomes" id="UP001225761"/>
    </source>
</evidence>
<organism evidence="1 2">
    <name type="scientific">Flectobacillus rivi</name>
    <dbReference type="NCBI Taxonomy" id="2984209"/>
    <lineage>
        <taxon>Bacteria</taxon>
        <taxon>Pseudomonadati</taxon>
        <taxon>Bacteroidota</taxon>
        <taxon>Cytophagia</taxon>
        <taxon>Cytophagales</taxon>
        <taxon>Flectobacillaceae</taxon>
        <taxon>Flectobacillus</taxon>
    </lineage>
</organism>
<dbReference type="InterPro" id="IPR012340">
    <property type="entry name" value="NA-bd_OB-fold"/>
</dbReference>
<sequence>MAFQGIINRKGVDWAKIRQKYPVGIKLECKVVVHLPFGIFLDIGDEEVIGIVAIIDFETGVADYPPENSIVTGVVIGYTDDVRNQVWISLNPKVISGKELPVQLRR</sequence>
<gene>
    <name evidence="1" type="ORF">QM481_00235</name>
</gene>
<keyword evidence="2" id="KW-1185">Reference proteome</keyword>
<name>A0ABT6YW46_9BACT</name>
<dbReference type="EMBL" id="JASHIE010000001">
    <property type="protein sequence ID" value="MDI9872932.1"/>
    <property type="molecule type" value="Genomic_DNA"/>
</dbReference>
<proteinExistence type="predicted"/>
<evidence type="ECO:0008006" key="3">
    <source>
        <dbReference type="Google" id="ProtNLM"/>
    </source>
</evidence>
<dbReference type="RefSeq" id="WP_283380186.1">
    <property type="nucleotide sequence ID" value="NZ_JASHIE010000001.1"/>
</dbReference>
<accession>A0ABT6YW46</accession>
<reference evidence="1 2" key="1">
    <citation type="submission" date="2023-05" db="EMBL/GenBank/DDBJ databases">
        <title>Novel species of genus Flectobacillus isolated from stream in China.</title>
        <authorList>
            <person name="Lu H."/>
        </authorList>
    </citation>
    <scope>NUCLEOTIDE SEQUENCE [LARGE SCALE GENOMIC DNA]</scope>
    <source>
        <strain evidence="1 2">LFS242W</strain>
    </source>
</reference>
<comment type="caution">
    <text evidence="1">The sequence shown here is derived from an EMBL/GenBank/DDBJ whole genome shotgun (WGS) entry which is preliminary data.</text>
</comment>
<dbReference type="SUPFAM" id="SSF50249">
    <property type="entry name" value="Nucleic acid-binding proteins"/>
    <property type="match status" value="1"/>
</dbReference>
<evidence type="ECO:0000313" key="1">
    <source>
        <dbReference type="EMBL" id="MDI9872932.1"/>
    </source>
</evidence>
<dbReference type="Proteomes" id="UP001225761">
    <property type="component" value="Unassembled WGS sequence"/>
</dbReference>
<protein>
    <recommendedName>
        <fullName evidence="3">RNA-binding protein</fullName>
    </recommendedName>
</protein>